<sequence length="207" mass="21305">MERRERADAARNRRAILEAAEALLREHPPGEVSVERVAAVAGVGKGTVFHRFGSRVGLMQELMTERARALEQAVADGPPPLGPGAPAGDRLVAFLDAVVAMAAGNAGLMAAHEHARLTQKAGGGSRLANPIYVAWHGHVSALIAEARPDLDAELAGHILLGTLHTEPISGLLLGGESARVAATLGDLVKGLLSEGEGPPSELRAGGG</sequence>
<dbReference type="SUPFAM" id="SSF46689">
    <property type="entry name" value="Homeodomain-like"/>
    <property type="match status" value="1"/>
</dbReference>
<dbReference type="PANTHER" id="PTHR30055">
    <property type="entry name" value="HTH-TYPE TRANSCRIPTIONAL REGULATOR RUTR"/>
    <property type="match status" value="1"/>
</dbReference>
<evidence type="ECO:0000256" key="2">
    <source>
        <dbReference type="PROSITE-ProRule" id="PRU00335"/>
    </source>
</evidence>
<protein>
    <submittedName>
        <fullName evidence="4">TetR/AcrR family transcriptional regulator</fullName>
    </submittedName>
</protein>
<name>A0ABW4GM74_9ACTN</name>
<keyword evidence="5" id="KW-1185">Reference proteome</keyword>
<dbReference type="PROSITE" id="PS50977">
    <property type="entry name" value="HTH_TETR_2"/>
    <property type="match status" value="1"/>
</dbReference>
<dbReference type="InterPro" id="IPR009057">
    <property type="entry name" value="Homeodomain-like_sf"/>
</dbReference>
<dbReference type="PANTHER" id="PTHR30055:SF209">
    <property type="entry name" value="POSSIBLE TRANSCRIPTIONAL REGULATORY PROTEIN (PROBABLY TETR-FAMILY)"/>
    <property type="match status" value="1"/>
</dbReference>
<dbReference type="Proteomes" id="UP001597097">
    <property type="component" value="Unassembled WGS sequence"/>
</dbReference>
<feature type="DNA-binding region" description="H-T-H motif" evidence="2">
    <location>
        <begin position="33"/>
        <end position="52"/>
    </location>
</feature>
<evidence type="ECO:0000313" key="5">
    <source>
        <dbReference type="Proteomes" id="UP001597097"/>
    </source>
</evidence>
<feature type="domain" description="HTH tetR-type" evidence="3">
    <location>
        <begin position="10"/>
        <end position="70"/>
    </location>
</feature>
<dbReference type="Pfam" id="PF00440">
    <property type="entry name" value="TetR_N"/>
    <property type="match status" value="1"/>
</dbReference>
<accession>A0ABW4GM74</accession>
<dbReference type="InterPro" id="IPR050109">
    <property type="entry name" value="HTH-type_TetR-like_transc_reg"/>
</dbReference>
<dbReference type="InterPro" id="IPR001647">
    <property type="entry name" value="HTH_TetR"/>
</dbReference>
<evidence type="ECO:0000313" key="4">
    <source>
        <dbReference type="EMBL" id="MFD1543857.1"/>
    </source>
</evidence>
<dbReference type="RefSeq" id="WP_246653049.1">
    <property type="nucleotide sequence ID" value="NZ_JAHKRM010000024.1"/>
</dbReference>
<gene>
    <name evidence="4" type="ORF">ACFSJ0_42915</name>
</gene>
<proteinExistence type="predicted"/>
<dbReference type="Gene3D" id="1.10.357.10">
    <property type="entry name" value="Tetracycline Repressor, domain 2"/>
    <property type="match status" value="1"/>
</dbReference>
<dbReference type="EMBL" id="JBHUCM010000042">
    <property type="protein sequence ID" value="MFD1543857.1"/>
    <property type="molecule type" value="Genomic_DNA"/>
</dbReference>
<evidence type="ECO:0000259" key="3">
    <source>
        <dbReference type="PROSITE" id="PS50977"/>
    </source>
</evidence>
<comment type="caution">
    <text evidence="4">The sequence shown here is derived from an EMBL/GenBank/DDBJ whole genome shotgun (WGS) entry which is preliminary data.</text>
</comment>
<reference evidence="5" key="1">
    <citation type="journal article" date="2019" name="Int. J. Syst. Evol. Microbiol.">
        <title>The Global Catalogue of Microorganisms (GCM) 10K type strain sequencing project: providing services to taxonomists for standard genome sequencing and annotation.</title>
        <authorList>
            <consortium name="The Broad Institute Genomics Platform"/>
            <consortium name="The Broad Institute Genome Sequencing Center for Infectious Disease"/>
            <person name="Wu L."/>
            <person name="Ma J."/>
        </authorList>
    </citation>
    <scope>NUCLEOTIDE SEQUENCE [LARGE SCALE GENOMIC DNA]</scope>
    <source>
        <strain evidence="5">CGMCC 1.15399</strain>
    </source>
</reference>
<keyword evidence="1 2" id="KW-0238">DNA-binding</keyword>
<evidence type="ECO:0000256" key="1">
    <source>
        <dbReference type="ARBA" id="ARBA00023125"/>
    </source>
</evidence>
<organism evidence="4 5">
    <name type="scientific">Nonomuraea guangzhouensis</name>
    <dbReference type="NCBI Taxonomy" id="1291555"/>
    <lineage>
        <taxon>Bacteria</taxon>
        <taxon>Bacillati</taxon>
        <taxon>Actinomycetota</taxon>
        <taxon>Actinomycetes</taxon>
        <taxon>Streptosporangiales</taxon>
        <taxon>Streptosporangiaceae</taxon>
        <taxon>Nonomuraea</taxon>
    </lineage>
</organism>